<dbReference type="InterPro" id="IPR043128">
    <property type="entry name" value="Rev_trsase/Diguanyl_cyclase"/>
</dbReference>
<dbReference type="PROSITE" id="PS50887">
    <property type="entry name" value="GGDEF"/>
    <property type="match status" value="1"/>
</dbReference>
<dbReference type="CDD" id="cd19920">
    <property type="entry name" value="REC_PA4781-like"/>
    <property type="match status" value="1"/>
</dbReference>
<dbReference type="GO" id="GO:0000160">
    <property type="term" value="P:phosphorelay signal transduction system"/>
    <property type="evidence" value="ECO:0007669"/>
    <property type="project" value="InterPro"/>
</dbReference>
<dbReference type="NCBIfam" id="TIGR00254">
    <property type="entry name" value="GGDEF"/>
    <property type="match status" value="1"/>
</dbReference>
<evidence type="ECO:0000313" key="7">
    <source>
        <dbReference type="Proteomes" id="UP000184315"/>
    </source>
</evidence>
<dbReference type="SMART" id="SM00052">
    <property type="entry name" value="EAL"/>
    <property type="match status" value="1"/>
</dbReference>
<evidence type="ECO:0000256" key="2">
    <source>
        <dbReference type="SAM" id="Coils"/>
    </source>
</evidence>
<name>A0A1J1LED6_9CYAN</name>
<dbReference type="Proteomes" id="UP000184315">
    <property type="component" value="Unassembled WGS sequence"/>
</dbReference>
<protein>
    <submittedName>
        <fullName evidence="6">Two-component response regulator</fullName>
    </submittedName>
</protein>
<evidence type="ECO:0000256" key="1">
    <source>
        <dbReference type="PROSITE-ProRule" id="PRU00169"/>
    </source>
</evidence>
<feature type="coiled-coil region" evidence="2">
    <location>
        <begin position="123"/>
        <end position="161"/>
    </location>
</feature>
<dbReference type="AlphaFoldDB" id="A0A1J1LED6"/>
<dbReference type="CDD" id="cd01949">
    <property type="entry name" value="GGDEF"/>
    <property type="match status" value="1"/>
</dbReference>
<dbReference type="Gene3D" id="3.20.20.450">
    <property type="entry name" value="EAL domain"/>
    <property type="match status" value="1"/>
</dbReference>
<dbReference type="SMART" id="SM00448">
    <property type="entry name" value="REC"/>
    <property type="match status" value="1"/>
</dbReference>
<dbReference type="SUPFAM" id="SSF141868">
    <property type="entry name" value="EAL domain-like"/>
    <property type="match status" value="1"/>
</dbReference>
<evidence type="ECO:0000313" key="6">
    <source>
        <dbReference type="EMBL" id="CUR30542.1"/>
    </source>
</evidence>
<dbReference type="InterPro" id="IPR029787">
    <property type="entry name" value="Nucleotide_cyclase"/>
</dbReference>
<dbReference type="InterPro" id="IPR011006">
    <property type="entry name" value="CheY-like_superfamily"/>
</dbReference>
<dbReference type="InterPro" id="IPR000160">
    <property type="entry name" value="GGDEF_dom"/>
</dbReference>
<feature type="domain" description="Response regulatory" evidence="3">
    <location>
        <begin position="12"/>
        <end position="128"/>
    </location>
</feature>
<dbReference type="InterPro" id="IPR001789">
    <property type="entry name" value="Sig_transdc_resp-reg_receiver"/>
</dbReference>
<dbReference type="InterPro" id="IPR035919">
    <property type="entry name" value="EAL_sf"/>
</dbReference>
<dbReference type="OrthoDB" id="425396at2"/>
<dbReference type="InterPro" id="IPR052155">
    <property type="entry name" value="Biofilm_reg_signaling"/>
</dbReference>
<evidence type="ECO:0000259" key="5">
    <source>
        <dbReference type="PROSITE" id="PS50887"/>
    </source>
</evidence>
<gene>
    <name evidence="6" type="ORF">PL9214290132</name>
</gene>
<feature type="domain" description="EAL" evidence="4">
    <location>
        <begin position="339"/>
        <end position="598"/>
    </location>
</feature>
<dbReference type="FunFam" id="3.20.20.450:FF:000001">
    <property type="entry name" value="Cyclic di-GMP phosphodiesterase yahA"/>
    <property type="match status" value="1"/>
</dbReference>
<dbReference type="InterPro" id="IPR001633">
    <property type="entry name" value="EAL_dom"/>
</dbReference>
<evidence type="ECO:0000259" key="3">
    <source>
        <dbReference type="PROSITE" id="PS50110"/>
    </source>
</evidence>
<dbReference type="Gene3D" id="3.30.70.270">
    <property type="match status" value="1"/>
</dbReference>
<reference evidence="7" key="1">
    <citation type="submission" date="2015-10" db="EMBL/GenBank/DDBJ databases">
        <authorList>
            <person name="Regsiter A."/>
            <person name="william w."/>
        </authorList>
    </citation>
    <scope>NUCLEOTIDE SEQUENCE [LARGE SCALE GENOMIC DNA]</scope>
</reference>
<dbReference type="CDD" id="cd01948">
    <property type="entry name" value="EAL"/>
    <property type="match status" value="1"/>
</dbReference>
<dbReference type="PANTHER" id="PTHR44757">
    <property type="entry name" value="DIGUANYLATE CYCLASE DGCP"/>
    <property type="match status" value="1"/>
</dbReference>
<dbReference type="Pfam" id="PF00563">
    <property type="entry name" value="EAL"/>
    <property type="match status" value="1"/>
</dbReference>
<keyword evidence="2" id="KW-0175">Coiled coil</keyword>
<feature type="domain" description="GGDEF" evidence="5">
    <location>
        <begin position="197"/>
        <end position="330"/>
    </location>
</feature>
<evidence type="ECO:0000259" key="4">
    <source>
        <dbReference type="PROSITE" id="PS50883"/>
    </source>
</evidence>
<dbReference type="SUPFAM" id="SSF52172">
    <property type="entry name" value="CheY-like"/>
    <property type="match status" value="1"/>
</dbReference>
<sequence length="600" mass="68143">MNDPQPDNPLANILIVDDTPDNLYLLSAMLTEQGYDVRCVINGSAALMGAIADPPDLILLDIRMPQMSGYDVCKQLKASERTRDIPVIFLSALNEVFDKIQAFEVGGVDYITKPFEIREVLVRIKNQLNLQAAKSQIQQLNTELEQRVKERTRELERANLRLLHMASHDALTGLPNRVFFMERLMGVLAYTHTHPDSQFAVLFLDCDDFKMVNDSLGHLAGDQLLKAVARRLLACIHPNYTLARFEGDEFTVLLEQIQSVDEATFLAQAIQHALSQPFLLYQHEVFINTSIGIVLGTVDYQQPEHLLRDADTAMYQAKALGKARYEVFNRDMHTRALTRLQLENDLRRAIERQEFMVFYQPIICLSTGLISSLEALVRWKHPQRGLVRPDHFIPIAETTGLIIPLGLWVLEQSCLQLKSWQEQALQRQEVFDISISVNLSVKQFSQPGLIEYIDQILARVDLDSKILKLEITESAIMDNPKLASELFEQLKLRKIQLSLDDFGTGYSSLSYLHQFPLDILKIDRSFISNLDSLEKNLEVVQAILNLAHHLGMSVVAEGIETQEQLSLLRLLGCELGQGYLFAQPLDAESMETLLLSHPQW</sequence>
<keyword evidence="1" id="KW-0597">Phosphoprotein</keyword>
<dbReference type="EMBL" id="CZDF01000132">
    <property type="protein sequence ID" value="CUR30542.1"/>
    <property type="molecule type" value="Genomic_DNA"/>
</dbReference>
<proteinExistence type="predicted"/>
<dbReference type="Pfam" id="PF00990">
    <property type="entry name" value="GGDEF"/>
    <property type="match status" value="1"/>
</dbReference>
<feature type="modified residue" description="4-aspartylphosphate" evidence="1">
    <location>
        <position position="61"/>
    </location>
</feature>
<dbReference type="SUPFAM" id="SSF55073">
    <property type="entry name" value="Nucleotide cyclase"/>
    <property type="match status" value="1"/>
</dbReference>
<dbReference type="PROSITE" id="PS50883">
    <property type="entry name" value="EAL"/>
    <property type="match status" value="1"/>
</dbReference>
<keyword evidence="7" id="KW-1185">Reference proteome</keyword>
<dbReference type="RefSeq" id="WP_072717553.1">
    <property type="nucleotide sequence ID" value="NZ_LN889782.1"/>
</dbReference>
<organism evidence="6 7">
    <name type="scientific">Planktothrix tepida PCC 9214</name>
    <dbReference type="NCBI Taxonomy" id="671072"/>
    <lineage>
        <taxon>Bacteria</taxon>
        <taxon>Bacillati</taxon>
        <taxon>Cyanobacteriota</taxon>
        <taxon>Cyanophyceae</taxon>
        <taxon>Oscillatoriophycideae</taxon>
        <taxon>Oscillatoriales</taxon>
        <taxon>Microcoleaceae</taxon>
        <taxon>Planktothrix</taxon>
    </lineage>
</organism>
<dbReference type="SMART" id="SM00267">
    <property type="entry name" value="GGDEF"/>
    <property type="match status" value="1"/>
</dbReference>
<dbReference type="PROSITE" id="PS50110">
    <property type="entry name" value="RESPONSE_REGULATORY"/>
    <property type="match status" value="1"/>
</dbReference>
<dbReference type="Pfam" id="PF00072">
    <property type="entry name" value="Response_reg"/>
    <property type="match status" value="1"/>
</dbReference>
<accession>A0A1J1LED6</accession>
<dbReference type="Gene3D" id="3.40.50.2300">
    <property type="match status" value="1"/>
</dbReference>
<dbReference type="PANTHER" id="PTHR44757:SF2">
    <property type="entry name" value="BIOFILM ARCHITECTURE MAINTENANCE PROTEIN MBAA"/>
    <property type="match status" value="1"/>
</dbReference>
<dbReference type="STRING" id="671072.PL9214290132"/>